<dbReference type="AlphaFoldDB" id="A0A425DQ36"/>
<gene>
    <name evidence="2" type="ORF">B5M09_007020</name>
</gene>
<dbReference type="VEuPathDB" id="FungiDB:H257_09596"/>
<evidence type="ECO:0000313" key="3">
    <source>
        <dbReference type="Proteomes" id="UP000284702"/>
    </source>
</evidence>
<keyword evidence="1" id="KW-0472">Membrane</keyword>
<protein>
    <submittedName>
        <fullName evidence="2">Uncharacterized protein</fullName>
    </submittedName>
</protein>
<keyword evidence="3" id="KW-1185">Reference proteome</keyword>
<dbReference type="Proteomes" id="UP000284702">
    <property type="component" value="Unassembled WGS sequence"/>
</dbReference>
<accession>A0A425DQ36</accession>
<name>A0A425DQ36_APHAT</name>
<sequence>MSEAKPKKRLDAVVRSRVQPVLELLHKANTSSQDLSVESQQLLAELSRTKRRVSRFWIEKAVVILDALQIYGLMWQLAQIWPWPSKWLAATRWTVLSNLDILSLTATGAGMGQANPPFSHW</sequence>
<reference evidence="2" key="1">
    <citation type="submission" date="2018-07" db="EMBL/GenBank/DDBJ databases">
        <title>Annotation of Aphanomyces astaci genome assembly.</title>
        <authorList>
            <person name="Studholme D.J."/>
        </authorList>
    </citation>
    <scope>NUCLEOTIDE SEQUENCE [LARGE SCALE GENOMIC DNA]</scope>
    <source>
        <strain evidence="2">Pc</strain>
    </source>
</reference>
<feature type="transmembrane region" description="Helical" evidence="1">
    <location>
        <begin position="57"/>
        <end position="78"/>
    </location>
</feature>
<organism evidence="2 3">
    <name type="scientific">Aphanomyces astaci</name>
    <name type="common">Crayfish plague agent</name>
    <dbReference type="NCBI Taxonomy" id="112090"/>
    <lineage>
        <taxon>Eukaryota</taxon>
        <taxon>Sar</taxon>
        <taxon>Stramenopiles</taxon>
        <taxon>Oomycota</taxon>
        <taxon>Saprolegniomycetes</taxon>
        <taxon>Saprolegniales</taxon>
        <taxon>Verrucalvaceae</taxon>
        <taxon>Aphanomyces</taxon>
    </lineage>
</organism>
<evidence type="ECO:0000256" key="1">
    <source>
        <dbReference type="SAM" id="Phobius"/>
    </source>
</evidence>
<evidence type="ECO:0000313" key="2">
    <source>
        <dbReference type="EMBL" id="RQM31383.1"/>
    </source>
</evidence>
<comment type="caution">
    <text evidence="2">The sequence shown here is derived from an EMBL/GenBank/DDBJ whole genome shotgun (WGS) entry which is preliminary data.</text>
</comment>
<dbReference type="EMBL" id="MZMZ02000050">
    <property type="protein sequence ID" value="RQM31383.1"/>
    <property type="molecule type" value="Genomic_DNA"/>
</dbReference>
<keyword evidence="1" id="KW-1133">Transmembrane helix</keyword>
<proteinExistence type="predicted"/>
<keyword evidence="1" id="KW-0812">Transmembrane</keyword>